<dbReference type="CDD" id="cd00338">
    <property type="entry name" value="Ser_Recombinase"/>
    <property type="match status" value="1"/>
</dbReference>
<dbReference type="Pfam" id="PF00239">
    <property type="entry name" value="Resolvase"/>
    <property type="match status" value="1"/>
</dbReference>
<dbReference type="PANTHER" id="PTHR30461">
    <property type="entry name" value="DNA-INVERTASE FROM LAMBDOID PROPHAGE"/>
    <property type="match status" value="1"/>
</dbReference>
<protein>
    <submittedName>
        <fullName evidence="4">PinR Site-specific recombinases, DNA invertase Pin homologs</fullName>
    </submittedName>
</protein>
<evidence type="ECO:0000256" key="1">
    <source>
        <dbReference type="ARBA" id="ARBA00023125"/>
    </source>
</evidence>
<proteinExistence type="predicted"/>
<dbReference type="GO" id="GO:0003677">
    <property type="term" value="F:DNA binding"/>
    <property type="evidence" value="ECO:0007669"/>
    <property type="project" value="UniProtKB-KW"/>
</dbReference>
<keyword evidence="1" id="KW-0238">DNA-binding</keyword>
<dbReference type="Gene3D" id="3.40.50.1390">
    <property type="entry name" value="Resolvase, N-terminal catalytic domain"/>
    <property type="match status" value="1"/>
</dbReference>
<dbReference type="GO" id="GO:0000150">
    <property type="term" value="F:DNA strand exchange activity"/>
    <property type="evidence" value="ECO:0007669"/>
    <property type="project" value="InterPro"/>
</dbReference>
<evidence type="ECO:0000256" key="2">
    <source>
        <dbReference type="ARBA" id="ARBA00023172"/>
    </source>
</evidence>
<evidence type="ECO:0000259" key="3">
    <source>
        <dbReference type="PROSITE" id="PS51736"/>
    </source>
</evidence>
<dbReference type="EMBL" id="LR798464">
    <property type="protein sequence ID" value="CAB5238738.1"/>
    <property type="molecule type" value="Genomic_DNA"/>
</dbReference>
<keyword evidence="2" id="KW-0233">DNA recombination</keyword>
<dbReference type="SMART" id="SM00857">
    <property type="entry name" value="Resolvase"/>
    <property type="match status" value="1"/>
</dbReference>
<gene>
    <name evidence="4" type="ORF">UFOVP375_20</name>
</gene>
<dbReference type="PROSITE" id="PS51736">
    <property type="entry name" value="RECOMBINASES_3"/>
    <property type="match status" value="1"/>
</dbReference>
<dbReference type="SUPFAM" id="SSF53041">
    <property type="entry name" value="Resolvase-like"/>
    <property type="match status" value="1"/>
</dbReference>
<evidence type="ECO:0000313" key="4">
    <source>
        <dbReference type="EMBL" id="CAB5238738.1"/>
    </source>
</evidence>
<sequence length="222" mass="24569">MTEHNGKFVAYYRVSTDKQGQSGLGLEAQRDAVHRYLNGGSWEIVGEFTEVESGRKSKRPELEAAIALAKKNKATLIVAKLDRLYRNAYFVSKLMHEGISFLCVDNPHANKLTIQILAAVAENERELISERTKAALRAVKKRGTKLGSPSPEIGAEKAGEIVARAADRFADNVTPLIQDLRRKGLSTYREIAEALNARGVPTARGGAWFASTVRNYELRQTK</sequence>
<accession>A0A6J7XQF4</accession>
<organism evidence="4">
    <name type="scientific">uncultured Caudovirales phage</name>
    <dbReference type="NCBI Taxonomy" id="2100421"/>
    <lineage>
        <taxon>Viruses</taxon>
        <taxon>Duplodnaviria</taxon>
        <taxon>Heunggongvirae</taxon>
        <taxon>Uroviricota</taxon>
        <taxon>Caudoviricetes</taxon>
        <taxon>Peduoviridae</taxon>
        <taxon>Maltschvirus</taxon>
        <taxon>Maltschvirus maltsch</taxon>
    </lineage>
</organism>
<dbReference type="InterPro" id="IPR050639">
    <property type="entry name" value="SSR_resolvase"/>
</dbReference>
<dbReference type="InterPro" id="IPR006119">
    <property type="entry name" value="Resolv_N"/>
</dbReference>
<dbReference type="InterPro" id="IPR036162">
    <property type="entry name" value="Resolvase-like_N_sf"/>
</dbReference>
<reference evidence="4" key="1">
    <citation type="submission" date="2020-05" db="EMBL/GenBank/DDBJ databases">
        <authorList>
            <person name="Chiriac C."/>
            <person name="Salcher M."/>
            <person name="Ghai R."/>
            <person name="Kavagutti S V."/>
        </authorList>
    </citation>
    <scope>NUCLEOTIDE SEQUENCE</scope>
</reference>
<feature type="domain" description="Resolvase/invertase-type recombinase catalytic" evidence="3">
    <location>
        <begin position="7"/>
        <end position="143"/>
    </location>
</feature>
<name>A0A6J7XQF4_9CAUD</name>
<dbReference type="PANTHER" id="PTHR30461:SF2">
    <property type="entry name" value="SERINE RECOMBINASE PINE-RELATED"/>
    <property type="match status" value="1"/>
</dbReference>